<evidence type="ECO:0000313" key="2">
    <source>
        <dbReference type="EMBL" id="GMI33695.1"/>
    </source>
</evidence>
<feature type="transmembrane region" description="Helical" evidence="1">
    <location>
        <begin position="6"/>
        <end position="30"/>
    </location>
</feature>
<gene>
    <name evidence="2" type="ORF">TeGR_g5005</name>
</gene>
<comment type="caution">
    <text evidence="2">The sequence shown here is derived from an EMBL/GenBank/DDBJ whole genome shotgun (WGS) entry which is preliminary data.</text>
</comment>
<feature type="transmembrane region" description="Helical" evidence="1">
    <location>
        <begin position="196"/>
        <end position="216"/>
    </location>
</feature>
<feature type="transmembrane region" description="Helical" evidence="1">
    <location>
        <begin position="228"/>
        <end position="250"/>
    </location>
</feature>
<accession>A0ABQ6MUM1</accession>
<name>A0ABQ6MUM1_9STRA</name>
<proteinExistence type="predicted"/>
<sequence>MSWMPILIGCITNLLCILVLVWGAWILKALRTLKQLQFNDITQAMLLALAGAVFVLIHQGLELVGMFMMDRTFHFTIYQNGGILQICLGGLGGCVVMACLKVPLLWMTIASAGMDKAKAKKDKLFVKRLVNWSSGFFLVTFLGIMVAVDTAAGGSYAVLWMLILFAAFQVGSRKLRASMDKPGEDEPKTVKDIRAYVRRFSVLLLLYVVCIGMFVTSSTVSESNPKDWFLWAQGIYHILAQVCLTNLIYIRATLDKKLQKFKETGKVTPSSVASSTE</sequence>
<keyword evidence="1" id="KW-1133">Transmembrane helix</keyword>
<keyword evidence="1" id="KW-0812">Transmembrane</keyword>
<organism evidence="2 3">
    <name type="scientific">Tetraparma gracilis</name>
    <dbReference type="NCBI Taxonomy" id="2962635"/>
    <lineage>
        <taxon>Eukaryota</taxon>
        <taxon>Sar</taxon>
        <taxon>Stramenopiles</taxon>
        <taxon>Ochrophyta</taxon>
        <taxon>Bolidophyceae</taxon>
        <taxon>Parmales</taxon>
        <taxon>Triparmaceae</taxon>
        <taxon>Tetraparma</taxon>
    </lineage>
</organism>
<feature type="transmembrane region" description="Helical" evidence="1">
    <location>
        <begin position="129"/>
        <end position="148"/>
    </location>
</feature>
<reference evidence="2 3" key="1">
    <citation type="journal article" date="2023" name="Commun. Biol.">
        <title>Genome analysis of Parmales, the sister group of diatoms, reveals the evolutionary specialization of diatoms from phago-mixotrophs to photoautotrophs.</title>
        <authorList>
            <person name="Ban H."/>
            <person name="Sato S."/>
            <person name="Yoshikawa S."/>
            <person name="Yamada K."/>
            <person name="Nakamura Y."/>
            <person name="Ichinomiya M."/>
            <person name="Sato N."/>
            <person name="Blanc-Mathieu R."/>
            <person name="Endo H."/>
            <person name="Kuwata A."/>
            <person name="Ogata H."/>
        </authorList>
    </citation>
    <scope>NUCLEOTIDE SEQUENCE [LARGE SCALE GENOMIC DNA]</scope>
</reference>
<keyword evidence="1" id="KW-0472">Membrane</keyword>
<feature type="transmembrane region" description="Helical" evidence="1">
    <location>
        <begin position="42"/>
        <end position="61"/>
    </location>
</feature>
<dbReference type="EMBL" id="BRYB01006116">
    <property type="protein sequence ID" value="GMI33695.1"/>
    <property type="molecule type" value="Genomic_DNA"/>
</dbReference>
<keyword evidence="3" id="KW-1185">Reference proteome</keyword>
<feature type="transmembrane region" description="Helical" evidence="1">
    <location>
        <begin position="81"/>
        <end position="108"/>
    </location>
</feature>
<evidence type="ECO:0000313" key="3">
    <source>
        <dbReference type="Proteomes" id="UP001165060"/>
    </source>
</evidence>
<dbReference type="Proteomes" id="UP001165060">
    <property type="component" value="Unassembled WGS sequence"/>
</dbReference>
<feature type="transmembrane region" description="Helical" evidence="1">
    <location>
        <begin position="154"/>
        <end position="171"/>
    </location>
</feature>
<evidence type="ECO:0000256" key="1">
    <source>
        <dbReference type="SAM" id="Phobius"/>
    </source>
</evidence>
<protein>
    <submittedName>
        <fullName evidence="2">Uncharacterized protein</fullName>
    </submittedName>
</protein>